<accession>A0A1B6JRK0</accession>
<evidence type="ECO:0000313" key="1">
    <source>
        <dbReference type="EMBL" id="JAT01796.1"/>
    </source>
</evidence>
<feature type="non-terminal residue" evidence="1">
    <location>
        <position position="1"/>
    </location>
</feature>
<name>A0A1B6JRK0_9HEMI</name>
<reference evidence="1" key="1">
    <citation type="submission" date="2015-11" db="EMBL/GenBank/DDBJ databases">
        <title>De novo transcriptome assembly of four potential Pierce s Disease insect vectors from Arizona vineyards.</title>
        <authorList>
            <person name="Tassone E.E."/>
        </authorList>
    </citation>
    <scope>NUCLEOTIDE SEQUENCE</scope>
</reference>
<dbReference type="PANTHER" id="PTHR10773:SF19">
    <property type="match status" value="1"/>
</dbReference>
<organism evidence="1">
    <name type="scientific">Homalodisca liturata</name>
    <dbReference type="NCBI Taxonomy" id="320908"/>
    <lineage>
        <taxon>Eukaryota</taxon>
        <taxon>Metazoa</taxon>
        <taxon>Ecdysozoa</taxon>
        <taxon>Arthropoda</taxon>
        <taxon>Hexapoda</taxon>
        <taxon>Insecta</taxon>
        <taxon>Pterygota</taxon>
        <taxon>Neoptera</taxon>
        <taxon>Paraneoptera</taxon>
        <taxon>Hemiptera</taxon>
        <taxon>Auchenorrhyncha</taxon>
        <taxon>Membracoidea</taxon>
        <taxon>Cicadellidae</taxon>
        <taxon>Cicadellinae</taxon>
        <taxon>Proconiini</taxon>
        <taxon>Homalodisca</taxon>
    </lineage>
</organism>
<proteinExistence type="predicted"/>
<dbReference type="EMBL" id="GECU01005911">
    <property type="protein sequence ID" value="JAT01796.1"/>
    <property type="molecule type" value="Transcribed_RNA"/>
</dbReference>
<sequence>FELINRFPRLESHYCRASSSKEYFHPDLTISKMHRMFNDEFKAEGLKSSLFTYRDVFKKLKLAIHHTKKDQCSLCIVYKIGDANKKAELKERYNYHLAEKQAGRKWKSSCKEEKIIRTALDKKQQTGMV</sequence>
<dbReference type="AlphaFoldDB" id="A0A1B6JRK0"/>
<protein>
    <submittedName>
        <fullName evidence="1">Uncharacterized protein</fullName>
    </submittedName>
</protein>
<gene>
    <name evidence="1" type="ORF">g.22312</name>
</gene>
<dbReference type="PANTHER" id="PTHR10773">
    <property type="entry name" value="DNA-DIRECTED RNA POLYMERASES I, II, AND III SUBUNIT RPABC2"/>
    <property type="match status" value="1"/>
</dbReference>